<sequence>MRRHARPKKTLPSKGLETLWIALLSNGLIPRVELKHTNIAPKMQQILGTKTRWWFNRLWVSHTPWFPPFVPILPNPISSNSTTAGTTLNDALWNTWSPPREPRIALVIAGGLVFQAVTSVANGPEPPVVVGTVRLQWKCSFGSCGRYKELETYFTQPQARTSGGLPTTPNSPGGHGSFNNPMGMPNSSQTSWLCYNPFLSGSLTVFNNKHQQVISSIPTYTPSLEPTSRTTIAPDVREQIASYAQSRTFKLDISSHNIKSEKGLATALQQH</sequence>
<name>A0A8H4CH00_COLGL</name>
<dbReference type="GeneID" id="69018795"/>
<organism evidence="1 2">
    <name type="scientific">Colletotrichum gloeosporioides</name>
    <name type="common">Anthracnose fungus</name>
    <name type="synonym">Glomerella cingulata</name>
    <dbReference type="NCBI Taxonomy" id="474922"/>
    <lineage>
        <taxon>Eukaryota</taxon>
        <taxon>Fungi</taxon>
        <taxon>Dikarya</taxon>
        <taxon>Ascomycota</taxon>
        <taxon>Pezizomycotina</taxon>
        <taxon>Sordariomycetes</taxon>
        <taxon>Hypocreomycetidae</taxon>
        <taxon>Glomerellales</taxon>
        <taxon>Glomerellaceae</taxon>
        <taxon>Colletotrichum</taxon>
        <taxon>Colletotrichum gloeosporioides species complex</taxon>
    </lineage>
</organism>
<reference evidence="1" key="1">
    <citation type="journal article" date="2020" name="Phytopathology">
        <title>Genome sequence and comparative analysis of Colletotrichum gloeosporioides isolated from Liriodendron leaves.</title>
        <authorList>
            <person name="Fu F.F."/>
            <person name="Hao Z."/>
            <person name="Wang P."/>
            <person name="Lu Y."/>
            <person name="Xue L.J."/>
            <person name="Wei G."/>
            <person name="Tian Y."/>
            <person name="Baishi H."/>
            <person name="Xu H."/>
            <person name="Shi J."/>
            <person name="Cheng T."/>
            <person name="Wang G."/>
            <person name="Yi Y."/>
            <person name="Chen J."/>
        </authorList>
    </citation>
    <scope>NUCLEOTIDE SEQUENCE</scope>
    <source>
        <strain evidence="1">Lc1</strain>
    </source>
</reference>
<reference evidence="1" key="2">
    <citation type="submission" date="2020-03" db="EMBL/GenBank/DDBJ databases">
        <authorList>
            <person name="Fu F.-F."/>
            <person name="Chen J."/>
        </authorList>
    </citation>
    <scope>NUCLEOTIDE SEQUENCE</scope>
    <source>
        <strain evidence="1">Lc1</strain>
    </source>
</reference>
<keyword evidence="2" id="KW-1185">Reference proteome</keyword>
<dbReference type="RefSeq" id="XP_045262989.1">
    <property type="nucleotide sequence ID" value="XM_045411568.1"/>
</dbReference>
<proteinExistence type="predicted"/>
<gene>
    <name evidence="1" type="ORF">GCG54_00011669</name>
</gene>
<dbReference type="EMBL" id="WVTB01000053">
    <property type="protein sequence ID" value="KAF3803830.1"/>
    <property type="molecule type" value="Genomic_DNA"/>
</dbReference>
<evidence type="ECO:0000313" key="1">
    <source>
        <dbReference type="EMBL" id="KAF3803830.1"/>
    </source>
</evidence>
<protein>
    <submittedName>
        <fullName evidence="1">Uncharacterized protein</fullName>
    </submittedName>
</protein>
<dbReference type="AlphaFoldDB" id="A0A8H4CH00"/>
<accession>A0A8H4CH00</accession>
<comment type="caution">
    <text evidence="1">The sequence shown here is derived from an EMBL/GenBank/DDBJ whole genome shotgun (WGS) entry which is preliminary data.</text>
</comment>
<evidence type="ECO:0000313" key="2">
    <source>
        <dbReference type="Proteomes" id="UP000613401"/>
    </source>
</evidence>
<dbReference type="Proteomes" id="UP000613401">
    <property type="component" value="Unassembled WGS sequence"/>
</dbReference>